<evidence type="ECO:0000256" key="1">
    <source>
        <dbReference type="ARBA" id="ARBA00022884"/>
    </source>
</evidence>
<dbReference type="InterPro" id="IPR035979">
    <property type="entry name" value="RBD_domain_sf"/>
</dbReference>
<keyword evidence="1 2" id="KW-0694">RNA-binding</keyword>
<feature type="compositionally biased region" description="Basic residues" evidence="3">
    <location>
        <begin position="879"/>
        <end position="891"/>
    </location>
</feature>
<feature type="region of interest" description="Disordered" evidence="3">
    <location>
        <begin position="709"/>
        <end position="744"/>
    </location>
</feature>
<feature type="compositionally biased region" description="Low complexity" evidence="3">
    <location>
        <begin position="426"/>
        <end position="445"/>
    </location>
</feature>
<feature type="region of interest" description="Disordered" evidence="3">
    <location>
        <begin position="245"/>
        <end position="342"/>
    </location>
</feature>
<feature type="chain" id="PRO_5012067081" description="RRM domain-containing protein" evidence="4">
    <location>
        <begin position="18"/>
        <end position="1132"/>
    </location>
</feature>
<dbReference type="GO" id="GO:0019843">
    <property type="term" value="F:rRNA binding"/>
    <property type="evidence" value="ECO:0007669"/>
    <property type="project" value="TreeGrafter"/>
</dbReference>
<dbReference type="PANTHER" id="PTHR23236">
    <property type="entry name" value="EUKARYOTIC TRANSLATION INITIATION FACTOR 4B/4H"/>
    <property type="match status" value="1"/>
</dbReference>
<organism evidence="6 7">
    <name type="scientific">Ophiocordyceps camponoti-rufipedis</name>
    <dbReference type="NCBI Taxonomy" id="2004952"/>
    <lineage>
        <taxon>Eukaryota</taxon>
        <taxon>Fungi</taxon>
        <taxon>Dikarya</taxon>
        <taxon>Ascomycota</taxon>
        <taxon>Pezizomycotina</taxon>
        <taxon>Sordariomycetes</taxon>
        <taxon>Hypocreomycetidae</taxon>
        <taxon>Hypocreales</taxon>
        <taxon>Ophiocordycipitaceae</taxon>
        <taxon>Ophiocordyceps</taxon>
    </lineage>
</organism>
<feature type="compositionally biased region" description="Polar residues" evidence="3">
    <location>
        <begin position="249"/>
        <end position="275"/>
    </location>
</feature>
<protein>
    <recommendedName>
        <fullName evidence="5">RRM domain-containing protein</fullName>
    </recommendedName>
</protein>
<feature type="region of interest" description="Disordered" evidence="3">
    <location>
        <begin position="476"/>
        <end position="540"/>
    </location>
</feature>
<dbReference type="AlphaFoldDB" id="A0A2C5XZC8"/>
<dbReference type="InterPro" id="IPR000504">
    <property type="entry name" value="RRM_dom"/>
</dbReference>
<feature type="compositionally biased region" description="Basic and acidic residues" evidence="3">
    <location>
        <begin position="929"/>
        <end position="951"/>
    </location>
</feature>
<feature type="compositionally biased region" description="Polar residues" evidence="3">
    <location>
        <begin position="309"/>
        <end position="323"/>
    </location>
</feature>
<dbReference type="GO" id="GO:0005730">
    <property type="term" value="C:nucleolus"/>
    <property type="evidence" value="ECO:0007669"/>
    <property type="project" value="TreeGrafter"/>
</dbReference>
<evidence type="ECO:0000256" key="2">
    <source>
        <dbReference type="PROSITE-ProRule" id="PRU00176"/>
    </source>
</evidence>
<evidence type="ECO:0000313" key="6">
    <source>
        <dbReference type="EMBL" id="PHH71228.1"/>
    </source>
</evidence>
<feature type="compositionally biased region" description="Low complexity" evidence="3">
    <location>
        <begin position="853"/>
        <end position="865"/>
    </location>
</feature>
<dbReference type="Pfam" id="PF00076">
    <property type="entry name" value="RRM_1"/>
    <property type="match status" value="1"/>
</dbReference>
<dbReference type="EMBL" id="NJES01000536">
    <property type="protein sequence ID" value="PHH71228.1"/>
    <property type="molecule type" value="Genomic_DNA"/>
</dbReference>
<proteinExistence type="predicted"/>
<feature type="region of interest" description="Disordered" evidence="3">
    <location>
        <begin position="176"/>
        <end position="206"/>
    </location>
</feature>
<feature type="domain" description="RRM" evidence="5">
    <location>
        <begin position="990"/>
        <end position="1068"/>
    </location>
</feature>
<keyword evidence="7" id="KW-1185">Reference proteome</keyword>
<dbReference type="InterPro" id="IPR012677">
    <property type="entry name" value="Nucleotide-bd_a/b_plait_sf"/>
</dbReference>
<dbReference type="InterPro" id="IPR034228">
    <property type="entry name" value="Nop6_RRM"/>
</dbReference>
<feature type="compositionally biased region" description="Low complexity" evidence="3">
    <location>
        <begin position="522"/>
        <end position="540"/>
    </location>
</feature>
<feature type="compositionally biased region" description="Low complexity" evidence="3">
    <location>
        <begin position="330"/>
        <end position="342"/>
    </location>
</feature>
<feature type="compositionally biased region" description="Basic and acidic residues" evidence="3">
    <location>
        <begin position="818"/>
        <end position="832"/>
    </location>
</feature>
<evidence type="ECO:0000259" key="5">
    <source>
        <dbReference type="PROSITE" id="PS50102"/>
    </source>
</evidence>
<dbReference type="PANTHER" id="PTHR23236:SF51">
    <property type="entry name" value="NUCLEOLAR PROTEIN 6"/>
    <property type="match status" value="1"/>
</dbReference>
<sequence>MKTLLVSCLLVAGSASGQHDAAPSCVDKCVKAVQIQSASSVEALRSICGDGTSQRAVFQCLINSCHSGSYGPALGHVAHACSQLGHDIGPLHPIEVHYALQKRQFIPTAPGPVLPGPSTLYNTQIFTFSHRLSMDLECKAGSDGVLTVSVNDADSTVTSKTPAATHDASLVAAGVGGSLHGPATQTPSAALHQGHDASAGQANCTSSLPVTSPIGVGASSTSAHTQGTACPCSSEASSSVFDSPFGSASLLQGPTEQQPVSLPSSTHAPLSTSKPQHTDGEDCETSLPGNFTTVVSGHAPVTPLPVPVTSHTDSLSTSLQASATPMPLPASTTSTSEYAETSDCSGSLSGFADTAISTSTAPNATSSTSSAATTTPWGTVTTVATVGPLPASSPCSNSSMPHATVDVSIAHSSVMTPTSLTTSAASTTSASSATSATLVPSTTPSGAPIEQPKSTTSCAADDSQCQPSVHLMSIESPAETTSCSSEEGGFASVQGADGTSVHPVPAEQTTAPTQESTSTVGASSTIESSPSSVTPSVIPSTSFTSSSVSASALHLNSSTSSVTTLGSSLASSTVATPGVTSSSTLAAPGISPTSSTVAVSSISSASSSSSIALSSTPSTSATSSTLTSSVVSSISASRTASVIHLTEPPNYSSVTPSALPVYVTPLAGYTYHGPAPEYTSPAASTTDSSVAHQVSSSARETETVGIMGSQETSMEAPGTPGHASAQPDPYDRKTVTLGGSLPRPSPIAAMIAENAHRRRSAQDGGLEGSIDKKISEITASMKSKRAREAAVSAVEEPPVKKLKSDDTEAKPTKKKDKKKESRKEKKEKRKDVANLPEGLGEENGDADGKMEVDVGVNGADVNGVDGVNGGEKDKDGKNKKDKKEKKKREKAGKKQVDETTDVTEKKDETNTDKDKAEKKEKKSKKSKKDVKDKADKEDDKDEMKDPKEKKDKKEKKNKKDKKDKKQPAEAKDETAPNEPNASTPQKPDRHIVFVGNLPYTATQETIRAHFSALNPTSVRCLTKRDGGGECRGVAFVEFVDGRAQRACLDRFHHSLFEGRRINVELTAGGGGKTQFRKEKIREKNQKLDENRARRIQKEMEGKDGAVASGTGQQAMGDSIHPSRLARNPRLGD</sequence>
<feature type="compositionally biased region" description="Polar residues" evidence="3">
    <location>
        <begin position="452"/>
        <end position="462"/>
    </location>
</feature>
<keyword evidence="4" id="KW-0732">Signal</keyword>
<dbReference type="FunFam" id="3.30.70.330:FF:000376">
    <property type="entry name" value="Putative RNA binding protein"/>
    <property type="match status" value="1"/>
</dbReference>
<dbReference type="Proteomes" id="UP000226431">
    <property type="component" value="Unassembled WGS sequence"/>
</dbReference>
<accession>A0A2C5XZC8</accession>
<feature type="region of interest" description="Disordered" evidence="3">
    <location>
        <begin position="1084"/>
        <end position="1132"/>
    </location>
</feature>
<feature type="signal peptide" evidence="4">
    <location>
        <begin position="1"/>
        <end position="17"/>
    </location>
</feature>
<evidence type="ECO:0000256" key="3">
    <source>
        <dbReference type="SAM" id="MobiDB-lite"/>
    </source>
</evidence>
<reference evidence="6 7" key="1">
    <citation type="submission" date="2017-06" db="EMBL/GenBank/DDBJ databases">
        <title>Ant-infecting Ophiocordyceps genomes reveal a high diversity of potential behavioral manipulation genes and a possible major role for enterotoxins.</title>
        <authorList>
            <person name="De Bekker C."/>
            <person name="Evans H.C."/>
            <person name="Brachmann A."/>
            <person name="Hughes D.P."/>
        </authorList>
    </citation>
    <scope>NUCLEOTIDE SEQUENCE [LARGE SCALE GENOMIC DNA]</scope>
    <source>
        <strain evidence="6 7">Map16</strain>
    </source>
</reference>
<name>A0A2C5XZC8_9HYPO</name>
<dbReference type="Gene3D" id="3.30.70.330">
    <property type="match status" value="1"/>
</dbReference>
<feature type="region of interest" description="Disordered" evidence="3">
    <location>
        <begin position="572"/>
        <end position="593"/>
    </location>
</feature>
<dbReference type="SMART" id="SM00360">
    <property type="entry name" value="RRM"/>
    <property type="match status" value="1"/>
</dbReference>
<feature type="compositionally biased region" description="Polar residues" evidence="3">
    <location>
        <begin position="507"/>
        <end position="521"/>
    </location>
</feature>
<evidence type="ECO:0000256" key="4">
    <source>
        <dbReference type="SAM" id="SignalP"/>
    </source>
</evidence>
<evidence type="ECO:0000313" key="7">
    <source>
        <dbReference type="Proteomes" id="UP000226431"/>
    </source>
</evidence>
<feature type="compositionally biased region" description="Basic and acidic residues" evidence="3">
    <location>
        <begin position="892"/>
        <end position="920"/>
    </location>
</feature>
<feature type="region of interest" description="Disordered" evidence="3">
    <location>
        <begin position="426"/>
        <end position="462"/>
    </location>
</feature>
<feature type="compositionally biased region" description="Basic and acidic residues" evidence="3">
    <location>
        <begin position="963"/>
        <end position="974"/>
    </location>
</feature>
<dbReference type="GO" id="GO:0042274">
    <property type="term" value="P:ribosomal small subunit biogenesis"/>
    <property type="evidence" value="ECO:0007669"/>
    <property type="project" value="TreeGrafter"/>
</dbReference>
<dbReference type="PROSITE" id="PS50102">
    <property type="entry name" value="RRM"/>
    <property type="match status" value="1"/>
</dbReference>
<dbReference type="SUPFAM" id="SSF54928">
    <property type="entry name" value="RNA-binding domain, RBD"/>
    <property type="match status" value="1"/>
</dbReference>
<dbReference type="STRING" id="2004952.A0A2C5XZC8"/>
<comment type="caution">
    <text evidence="6">The sequence shown here is derived from an EMBL/GenBank/DDBJ whole genome shotgun (WGS) entry which is preliminary data.</text>
</comment>
<feature type="region of interest" description="Disordered" evidence="3">
    <location>
        <begin position="788"/>
        <end position="990"/>
    </location>
</feature>
<feature type="compositionally biased region" description="Basic residues" evidence="3">
    <location>
        <begin position="952"/>
        <end position="962"/>
    </location>
</feature>
<dbReference type="CDD" id="cd12400">
    <property type="entry name" value="RRM_Nop6"/>
    <property type="match status" value="1"/>
</dbReference>
<feature type="compositionally biased region" description="Basic and acidic residues" evidence="3">
    <location>
        <begin position="797"/>
        <end position="811"/>
    </location>
</feature>
<dbReference type="OrthoDB" id="5421216at2759"/>
<feature type="compositionally biased region" description="Basic and acidic residues" evidence="3">
    <location>
        <begin position="1084"/>
        <end position="1103"/>
    </location>
</feature>
<gene>
    <name evidence="6" type="ORF">CDD80_5425</name>
</gene>